<feature type="region of interest" description="Disordered" evidence="1">
    <location>
        <begin position="181"/>
        <end position="205"/>
    </location>
</feature>
<dbReference type="Pfam" id="PF02620">
    <property type="entry name" value="YceD"/>
    <property type="match status" value="1"/>
</dbReference>
<protein>
    <recommendedName>
        <fullName evidence="4">DUF177 domain-containing protein</fullName>
    </recommendedName>
</protein>
<evidence type="ECO:0000256" key="1">
    <source>
        <dbReference type="SAM" id="MobiDB-lite"/>
    </source>
</evidence>
<keyword evidence="3" id="KW-1185">Reference proteome</keyword>
<evidence type="ECO:0000313" key="3">
    <source>
        <dbReference type="Proteomes" id="UP000485880"/>
    </source>
</evidence>
<accession>A0A8B6MBK1</accession>
<organism evidence="2 3">
    <name type="scientific">Methylocella tundrae</name>
    <dbReference type="NCBI Taxonomy" id="227605"/>
    <lineage>
        <taxon>Bacteria</taxon>
        <taxon>Pseudomonadati</taxon>
        <taxon>Pseudomonadota</taxon>
        <taxon>Alphaproteobacteria</taxon>
        <taxon>Hyphomicrobiales</taxon>
        <taxon>Beijerinckiaceae</taxon>
        <taxon>Methylocella</taxon>
    </lineage>
</organism>
<dbReference type="RefSeq" id="WP_174513262.1">
    <property type="nucleotide sequence ID" value="NZ_CABFMQ020000098.1"/>
</dbReference>
<name>A0A8B6MBK1_METTU</name>
<gene>
    <name evidence="2" type="ORF">MPC4_40055</name>
</gene>
<evidence type="ECO:0008006" key="4">
    <source>
        <dbReference type="Google" id="ProtNLM"/>
    </source>
</evidence>
<feature type="region of interest" description="Disordered" evidence="1">
    <location>
        <begin position="1"/>
        <end position="24"/>
    </location>
</feature>
<comment type="caution">
    <text evidence="2">The sequence shown here is derived from an EMBL/GenBank/DDBJ whole genome shotgun (WGS) entry which is preliminary data.</text>
</comment>
<evidence type="ECO:0000313" key="2">
    <source>
        <dbReference type="EMBL" id="VTZ51458.1"/>
    </source>
</evidence>
<dbReference type="Proteomes" id="UP000485880">
    <property type="component" value="Unassembled WGS sequence"/>
</dbReference>
<dbReference type="InterPro" id="IPR003772">
    <property type="entry name" value="YceD"/>
</dbReference>
<proteinExistence type="predicted"/>
<sequence>MKSNSDAGSRKAPRGDAHAPASEVPNLSRLVEVDNIPDAGLDISVRADAAERAAIAEANGLVAVESLEADLDVIKESAKKFRITGPLRARIVQTCVISLEPFESEIEAQVEADFQNFVEKAAPRARSARRAEAEAEPEPSFAAQLDAPDPVVNGRIDVGALVEEFLVLSLDPYPRKPGVQFEGAECPGAPDEPASPFAVLKKLKD</sequence>
<reference evidence="2 3" key="1">
    <citation type="submission" date="2019-05" db="EMBL/GenBank/DDBJ databases">
        <authorList>
            <person name="Farhan Ul Haque M."/>
        </authorList>
    </citation>
    <scope>NUCLEOTIDE SEQUENCE [LARGE SCALE GENOMIC DNA]</scope>
    <source>
        <strain evidence="2">2</strain>
    </source>
</reference>
<dbReference type="EMBL" id="CABFMQ020000098">
    <property type="protein sequence ID" value="VTZ51458.1"/>
    <property type="molecule type" value="Genomic_DNA"/>
</dbReference>
<dbReference type="AlphaFoldDB" id="A0A8B6MBK1"/>